<keyword evidence="4 12" id="KW-0436">Ligase</keyword>
<evidence type="ECO:0000256" key="7">
    <source>
        <dbReference type="ARBA" id="ARBA00022840"/>
    </source>
</evidence>
<organism evidence="12">
    <name type="scientific">bioreactor metagenome</name>
    <dbReference type="NCBI Taxonomy" id="1076179"/>
    <lineage>
        <taxon>unclassified sequences</taxon>
        <taxon>metagenomes</taxon>
        <taxon>ecological metagenomes</taxon>
    </lineage>
</organism>
<evidence type="ECO:0000256" key="4">
    <source>
        <dbReference type="ARBA" id="ARBA00022598"/>
    </source>
</evidence>
<dbReference type="FunFam" id="3.40.1190.10:FF:000011">
    <property type="entry name" value="Folylpolyglutamate synthase/dihydrofolate synthase"/>
    <property type="match status" value="1"/>
</dbReference>
<feature type="domain" description="Mur ligase central" evidence="11">
    <location>
        <begin position="51"/>
        <end position="272"/>
    </location>
</feature>
<dbReference type="PANTHER" id="PTHR11136:SF0">
    <property type="entry name" value="DIHYDROFOLATE SYNTHETASE-RELATED"/>
    <property type="match status" value="1"/>
</dbReference>
<dbReference type="InterPro" id="IPR018109">
    <property type="entry name" value="Folylpolyglutamate_synth_CS"/>
</dbReference>
<dbReference type="NCBIfam" id="TIGR01499">
    <property type="entry name" value="folC"/>
    <property type="match status" value="1"/>
</dbReference>
<evidence type="ECO:0000256" key="2">
    <source>
        <dbReference type="ARBA" id="ARBA00008276"/>
    </source>
</evidence>
<comment type="caution">
    <text evidence="12">The sequence shown here is derived from an EMBL/GenBank/DDBJ whole genome shotgun (WGS) entry which is preliminary data.</text>
</comment>
<dbReference type="GO" id="GO:0005737">
    <property type="term" value="C:cytoplasm"/>
    <property type="evidence" value="ECO:0007669"/>
    <property type="project" value="TreeGrafter"/>
</dbReference>
<dbReference type="SUPFAM" id="SSF53623">
    <property type="entry name" value="MurD-like peptide ligases, catalytic domain"/>
    <property type="match status" value="1"/>
</dbReference>
<evidence type="ECO:0000256" key="6">
    <source>
        <dbReference type="ARBA" id="ARBA00022741"/>
    </source>
</evidence>
<dbReference type="InterPro" id="IPR036565">
    <property type="entry name" value="Mur-like_cat_sf"/>
</dbReference>
<evidence type="ECO:0000256" key="1">
    <source>
        <dbReference type="ARBA" id="ARBA00001946"/>
    </source>
</evidence>
<dbReference type="InterPro" id="IPR036615">
    <property type="entry name" value="Mur_ligase_C_dom_sf"/>
</dbReference>
<dbReference type="InterPro" id="IPR004101">
    <property type="entry name" value="Mur_ligase_C"/>
</dbReference>
<keyword evidence="5" id="KW-0479">Metal-binding</keyword>
<keyword evidence="6" id="KW-0547">Nucleotide-binding</keyword>
<evidence type="ECO:0000256" key="8">
    <source>
        <dbReference type="ARBA" id="ARBA00022842"/>
    </source>
</evidence>
<dbReference type="PIRSF" id="PIRSF001563">
    <property type="entry name" value="Folylpolyglu_synth"/>
    <property type="match status" value="1"/>
</dbReference>
<dbReference type="Pfam" id="PF08245">
    <property type="entry name" value="Mur_ligase_M"/>
    <property type="match status" value="1"/>
</dbReference>
<dbReference type="AlphaFoldDB" id="A0A644W561"/>
<feature type="domain" description="Mur ligase C-terminal" evidence="10">
    <location>
        <begin position="303"/>
        <end position="420"/>
    </location>
</feature>
<evidence type="ECO:0000256" key="9">
    <source>
        <dbReference type="ARBA" id="ARBA00047493"/>
    </source>
</evidence>
<dbReference type="EMBL" id="VSSQ01000635">
    <property type="protein sequence ID" value="MPL98905.1"/>
    <property type="molecule type" value="Genomic_DNA"/>
</dbReference>
<evidence type="ECO:0000256" key="5">
    <source>
        <dbReference type="ARBA" id="ARBA00022723"/>
    </source>
</evidence>
<dbReference type="EC" id="6.3.2.17" evidence="3"/>
<comment type="catalytic activity">
    <reaction evidence="9">
        <text>(6S)-5,6,7,8-tetrahydrofolyl-(gamma-L-Glu)(n) + L-glutamate + ATP = (6S)-5,6,7,8-tetrahydrofolyl-(gamma-L-Glu)(n+1) + ADP + phosphate + H(+)</text>
        <dbReference type="Rhea" id="RHEA:10580"/>
        <dbReference type="Rhea" id="RHEA-COMP:14738"/>
        <dbReference type="Rhea" id="RHEA-COMP:14740"/>
        <dbReference type="ChEBI" id="CHEBI:15378"/>
        <dbReference type="ChEBI" id="CHEBI:29985"/>
        <dbReference type="ChEBI" id="CHEBI:30616"/>
        <dbReference type="ChEBI" id="CHEBI:43474"/>
        <dbReference type="ChEBI" id="CHEBI:141005"/>
        <dbReference type="ChEBI" id="CHEBI:456216"/>
        <dbReference type="EC" id="6.3.2.17"/>
    </reaction>
</comment>
<reference evidence="12" key="1">
    <citation type="submission" date="2019-08" db="EMBL/GenBank/DDBJ databases">
        <authorList>
            <person name="Kucharzyk K."/>
            <person name="Murdoch R.W."/>
            <person name="Higgins S."/>
            <person name="Loffler F."/>
        </authorList>
    </citation>
    <scope>NUCLEOTIDE SEQUENCE</scope>
</reference>
<evidence type="ECO:0000256" key="3">
    <source>
        <dbReference type="ARBA" id="ARBA00013025"/>
    </source>
</evidence>
<dbReference type="Pfam" id="PF02875">
    <property type="entry name" value="Mur_ligase_C"/>
    <property type="match status" value="1"/>
</dbReference>
<dbReference type="PROSITE" id="PS01011">
    <property type="entry name" value="FOLYLPOLYGLU_SYNT_1"/>
    <property type="match status" value="1"/>
</dbReference>
<comment type="cofactor">
    <cofactor evidence="1">
        <name>Mg(2+)</name>
        <dbReference type="ChEBI" id="CHEBI:18420"/>
    </cofactor>
</comment>
<dbReference type="SUPFAM" id="SSF53244">
    <property type="entry name" value="MurD-like peptide ligases, peptide-binding domain"/>
    <property type="match status" value="1"/>
</dbReference>
<dbReference type="Gene3D" id="3.90.190.20">
    <property type="entry name" value="Mur ligase, C-terminal domain"/>
    <property type="match status" value="1"/>
</dbReference>
<protein>
    <recommendedName>
        <fullName evidence="3">tetrahydrofolate synthase</fullName>
        <ecNumber evidence="3">6.3.2.17</ecNumber>
    </recommendedName>
</protein>
<dbReference type="GO" id="GO:0005524">
    <property type="term" value="F:ATP binding"/>
    <property type="evidence" value="ECO:0007669"/>
    <property type="project" value="UniProtKB-KW"/>
</dbReference>
<keyword evidence="7" id="KW-0067">ATP-binding</keyword>
<name>A0A644W561_9ZZZZ</name>
<dbReference type="PANTHER" id="PTHR11136">
    <property type="entry name" value="FOLYLPOLYGLUTAMATE SYNTHASE-RELATED"/>
    <property type="match status" value="1"/>
</dbReference>
<accession>A0A644W561</accession>
<dbReference type="GO" id="GO:0008841">
    <property type="term" value="F:dihydrofolate synthase activity"/>
    <property type="evidence" value="ECO:0007669"/>
    <property type="project" value="TreeGrafter"/>
</dbReference>
<evidence type="ECO:0000259" key="10">
    <source>
        <dbReference type="Pfam" id="PF02875"/>
    </source>
</evidence>
<dbReference type="GO" id="GO:0004326">
    <property type="term" value="F:tetrahydrofolylpolyglutamate synthase activity"/>
    <property type="evidence" value="ECO:0007669"/>
    <property type="project" value="UniProtKB-EC"/>
</dbReference>
<evidence type="ECO:0000313" key="12">
    <source>
        <dbReference type="EMBL" id="MPL98905.1"/>
    </source>
</evidence>
<evidence type="ECO:0000259" key="11">
    <source>
        <dbReference type="Pfam" id="PF08245"/>
    </source>
</evidence>
<dbReference type="InterPro" id="IPR001645">
    <property type="entry name" value="Folylpolyglutamate_synth"/>
</dbReference>
<comment type="similarity">
    <text evidence="2">Belongs to the folylpolyglutamate synthase family.</text>
</comment>
<sequence length="428" mass="47742">MNYEETINYLFTFLPMFQRIGAAAYKADLSNTIALMEALDNPQHKFKSIHVAGTNGKGSTSHLLASLLREKGLKVGLHTSPHLKDFRERIRVNGVMVEKDWVVDFVEKNKSIIEEIQPSFFETAVAMAFKYFEEQKIDIAIIEVGMGGRLDSTNVLSPLLSVITNISFDHTQFLGKDLSSIAGEKAGIIKDNTPVVIGQTQEETAPVFIKRAKEHNSKISFADQIYSIRNPLHKDSKLIIDVYKKDDLLYKGLVSMLSGNYQLKNIATVICAIEELGNIGFKFSEEEIRAGFLNLQTNSPLMGRWQTLSTNPLTICDTGHNEDGLSYVIEQINQTPLNNLHFVLGMVNDKDIDKVLSMLPKQAHYYLCKADIPRGLEVEILAKKAKEAGLIYSTYKSVKEALSSAQRNAKENDLVFVGGSTFTVAEVV</sequence>
<dbReference type="Gene3D" id="3.40.1190.10">
    <property type="entry name" value="Mur-like, catalytic domain"/>
    <property type="match status" value="1"/>
</dbReference>
<keyword evidence="8" id="KW-0460">Magnesium</keyword>
<dbReference type="InterPro" id="IPR013221">
    <property type="entry name" value="Mur_ligase_cen"/>
</dbReference>
<dbReference type="PROSITE" id="PS01012">
    <property type="entry name" value="FOLYLPOLYGLU_SYNT_2"/>
    <property type="match status" value="1"/>
</dbReference>
<gene>
    <name evidence="12" type="primary">fpgS_8</name>
    <name evidence="12" type="ORF">SDC9_45117</name>
</gene>
<dbReference type="GO" id="GO:0046872">
    <property type="term" value="F:metal ion binding"/>
    <property type="evidence" value="ECO:0007669"/>
    <property type="project" value="UniProtKB-KW"/>
</dbReference>
<proteinExistence type="inferred from homology"/>